<protein>
    <submittedName>
        <fullName evidence="1">Uncharacterized protein</fullName>
    </submittedName>
</protein>
<reference evidence="1" key="1">
    <citation type="journal article" date="2014" name="Front. Microbiol.">
        <title>High frequency of phylogenetically diverse reductive dehalogenase-homologous genes in deep subseafloor sedimentary metagenomes.</title>
        <authorList>
            <person name="Kawai M."/>
            <person name="Futagami T."/>
            <person name="Toyoda A."/>
            <person name="Takaki Y."/>
            <person name="Nishi S."/>
            <person name="Hori S."/>
            <person name="Arai W."/>
            <person name="Tsubouchi T."/>
            <person name="Morono Y."/>
            <person name="Uchiyama I."/>
            <person name="Ito T."/>
            <person name="Fujiyama A."/>
            <person name="Inagaki F."/>
            <person name="Takami H."/>
        </authorList>
    </citation>
    <scope>NUCLEOTIDE SEQUENCE</scope>
    <source>
        <strain evidence="1">Expedition CK06-06</strain>
    </source>
</reference>
<gene>
    <name evidence="1" type="ORF">S12H4_55220</name>
</gene>
<evidence type="ECO:0000313" key="1">
    <source>
        <dbReference type="EMBL" id="GAJ20087.1"/>
    </source>
</evidence>
<dbReference type="EMBL" id="BARW01035400">
    <property type="protein sequence ID" value="GAJ20087.1"/>
    <property type="molecule type" value="Genomic_DNA"/>
</dbReference>
<accession>X1VLA2</accession>
<proteinExistence type="predicted"/>
<feature type="non-terminal residue" evidence="1">
    <location>
        <position position="1"/>
    </location>
</feature>
<comment type="caution">
    <text evidence="1">The sequence shown here is derived from an EMBL/GenBank/DDBJ whole genome shotgun (WGS) entry which is preliminary data.</text>
</comment>
<name>X1VLA2_9ZZZZ</name>
<sequence length="29" mass="3518">NREICQQGEYIKETQVIWNVDMTLFFVNV</sequence>
<dbReference type="AlphaFoldDB" id="X1VLA2"/>
<organism evidence="1">
    <name type="scientific">marine sediment metagenome</name>
    <dbReference type="NCBI Taxonomy" id="412755"/>
    <lineage>
        <taxon>unclassified sequences</taxon>
        <taxon>metagenomes</taxon>
        <taxon>ecological metagenomes</taxon>
    </lineage>
</organism>